<dbReference type="EMBL" id="JBHSBI010000022">
    <property type="protein sequence ID" value="MFC4012601.1"/>
    <property type="molecule type" value="Genomic_DNA"/>
</dbReference>
<accession>A0ABV8GFA4</accession>
<comment type="caution">
    <text evidence="2">The sequence shown here is derived from an EMBL/GenBank/DDBJ whole genome shotgun (WGS) entry which is preliminary data.</text>
</comment>
<evidence type="ECO:0000256" key="1">
    <source>
        <dbReference type="SAM" id="MobiDB-lite"/>
    </source>
</evidence>
<protein>
    <submittedName>
        <fullName evidence="2">Uncharacterized protein</fullName>
    </submittedName>
</protein>
<organism evidence="2 3">
    <name type="scientific">Nonomuraea purpurea</name>
    <dbReference type="NCBI Taxonomy" id="1849276"/>
    <lineage>
        <taxon>Bacteria</taxon>
        <taxon>Bacillati</taxon>
        <taxon>Actinomycetota</taxon>
        <taxon>Actinomycetes</taxon>
        <taxon>Streptosporangiales</taxon>
        <taxon>Streptosporangiaceae</taxon>
        <taxon>Nonomuraea</taxon>
    </lineage>
</organism>
<dbReference type="RefSeq" id="WP_379532502.1">
    <property type="nucleotide sequence ID" value="NZ_JBHSBI010000022.1"/>
</dbReference>
<evidence type="ECO:0000313" key="2">
    <source>
        <dbReference type="EMBL" id="MFC4012601.1"/>
    </source>
</evidence>
<proteinExistence type="predicted"/>
<keyword evidence="3" id="KW-1185">Reference proteome</keyword>
<feature type="region of interest" description="Disordered" evidence="1">
    <location>
        <begin position="100"/>
        <end position="137"/>
    </location>
</feature>
<dbReference type="Proteomes" id="UP001595851">
    <property type="component" value="Unassembled WGS sequence"/>
</dbReference>
<name>A0ABV8GFA4_9ACTN</name>
<reference evidence="3" key="1">
    <citation type="journal article" date="2019" name="Int. J. Syst. Evol. Microbiol.">
        <title>The Global Catalogue of Microorganisms (GCM) 10K type strain sequencing project: providing services to taxonomists for standard genome sequencing and annotation.</title>
        <authorList>
            <consortium name="The Broad Institute Genomics Platform"/>
            <consortium name="The Broad Institute Genome Sequencing Center for Infectious Disease"/>
            <person name="Wu L."/>
            <person name="Ma J."/>
        </authorList>
    </citation>
    <scope>NUCLEOTIDE SEQUENCE [LARGE SCALE GENOMIC DNA]</scope>
    <source>
        <strain evidence="3">TBRC 1276</strain>
    </source>
</reference>
<gene>
    <name evidence="2" type="ORF">ACFOY2_35590</name>
</gene>
<sequence length="137" mass="15241">MNTTQPPATQHSRPREIIWEWSPFASETLPLDGIEHGYIGRIRAFSLVPRGRKVGLRTYLPNAEGRPLKEREFPDSDKAKMVAHDILKVFMACLLAAPETHQQASKNVPGPRGSDRASSLGATPDEAGQTNPRTRRM</sequence>
<feature type="compositionally biased region" description="Polar residues" evidence="1">
    <location>
        <begin position="128"/>
        <end position="137"/>
    </location>
</feature>
<evidence type="ECO:0000313" key="3">
    <source>
        <dbReference type="Proteomes" id="UP001595851"/>
    </source>
</evidence>